<sequence length="226" mass="26264">MYYIAGVNETGMEMGCDFGFDMIERIVLDDILMEIPSRAIGQLVAAKRFSYFGDKPDFKTADLVGQKAQRLQAEYGIDVLREHCQSVLVVRRPLLATLKRMRIKLWNLSGWRCGLKIKPTGLFNHIVLFHPQLLRSLLGKEKYGLWNHAEDQVRAIGVLDKFIDFLEHSNDLRKIIFYNELTCPHWDASGEMEFDSIGRLMAFNYFGRGNGQSYKYYPQLEVWQRT</sequence>
<evidence type="ECO:0000313" key="1">
    <source>
        <dbReference type="EMBL" id="AGL03362.1"/>
    </source>
</evidence>
<dbReference type="HOGENOM" id="CLU_1223125_0_0_9"/>
<gene>
    <name evidence="1" type="ORF">Desgi_4107</name>
</gene>
<organism evidence="1 2">
    <name type="scientific">Desulfoscipio gibsoniae DSM 7213</name>
    <dbReference type="NCBI Taxonomy" id="767817"/>
    <lineage>
        <taxon>Bacteria</taxon>
        <taxon>Bacillati</taxon>
        <taxon>Bacillota</taxon>
        <taxon>Clostridia</taxon>
        <taxon>Eubacteriales</taxon>
        <taxon>Desulfallaceae</taxon>
        <taxon>Desulfoscipio</taxon>
    </lineage>
</organism>
<accession>R4KP75</accession>
<dbReference type="RefSeq" id="WP_006521598.1">
    <property type="nucleotide sequence ID" value="NC_021184.1"/>
</dbReference>
<dbReference type="STRING" id="767817.Desgi_4107"/>
<name>R4KP75_9FIRM</name>
<proteinExistence type="predicted"/>
<evidence type="ECO:0000313" key="2">
    <source>
        <dbReference type="Proteomes" id="UP000013520"/>
    </source>
</evidence>
<dbReference type="OrthoDB" id="1805454at2"/>
<dbReference type="KEGG" id="dgi:Desgi_4107"/>
<dbReference type="Proteomes" id="UP000013520">
    <property type="component" value="Chromosome"/>
</dbReference>
<protein>
    <submittedName>
        <fullName evidence="1">Uncharacterized protein</fullName>
    </submittedName>
</protein>
<dbReference type="AlphaFoldDB" id="R4KP75"/>
<dbReference type="EMBL" id="CP003273">
    <property type="protein sequence ID" value="AGL03362.1"/>
    <property type="molecule type" value="Genomic_DNA"/>
</dbReference>
<reference evidence="1 2" key="1">
    <citation type="submission" date="2012-01" db="EMBL/GenBank/DDBJ databases">
        <title>Complete sequence of Desulfotomaculum gibsoniae DSM 7213.</title>
        <authorList>
            <consortium name="US DOE Joint Genome Institute"/>
            <person name="Lucas S."/>
            <person name="Han J."/>
            <person name="Lapidus A."/>
            <person name="Cheng J.-F."/>
            <person name="Goodwin L."/>
            <person name="Pitluck S."/>
            <person name="Peters L."/>
            <person name="Ovchinnikova G."/>
            <person name="Teshima H."/>
            <person name="Detter J.C."/>
            <person name="Han C."/>
            <person name="Tapia R."/>
            <person name="Land M."/>
            <person name="Hauser L."/>
            <person name="Kyrpides N."/>
            <person name="Ivanova N."/>
            <person name="Pagani I."/>
            <person name="Parshina S."/>
            <person name="Plugge C."/>
            <person name="Muyzer G."/>
            <person name="Kuever J."/>
            <person name="Ivanova A."/>
            <person name="Nazina T."/>
            <person name="Klenk H.-P."/>
            <person name="Brambilla E."/>
            <person name="Spring S."/>
            <person name="Stams A.F."/>
            <person name="Woyke T."/>
        </authorList>
    </citation>
    <scope>NUCLEOTIDE SEQUENCE [LARGE SCALE GENOMIC DNA]</scope>
    <source>
        <strain evidence="1 2">DSM 7213</strain>
    </source>
</reference>
<keyword evidence="2" id="KW-1185">Reference proteome</keyword>